<protein>
    <submittedName>
        <fullName evidence="1">Uncharacterized protein</fullName>
    </submittedName>
</protein>
<dbReference type="EMBL" id="JABFCT010000028">
    <property type="protein sequence ID" value="KAF5867483.1"/>
    <property type="molecule type" value="Genomic_DNA"/>
</dbReference>
<keyword evidence="2" id="KW-1185">Reference proteome</keyword>
<sequence>MELDCPDPEVMRTKCVMKLTSNANAQQPAYSLVCHEARDAALKDDWEDPNLLNNPWFNPGKDIMHLNGDQSDAEDYEISSDQIPHQTLIAYAKIARGGSFMATLVHPFEKPGYFFSSQPLIDEVKGNFPLIEQMNGFKVCLTVITIHATTIQVVERSAVWEFGGAGPTRRTLGSRGHSSYLKDSEPVEIFEEMIPTPDDFEARVCKWHEEYERHRYGTLNSIDSPRDVWTGPDFDHLGRPMTGLNPENIYMPSHEFNRAHPWLQSILDKMPRFHPVIMFRFCEAKCTIES</sequence>
<dbReference type="RefSeq" id="XP_037186432.1">
    <property type="nucleotide sequence ID" value="XM_037340789.1"/>
</dbReference>
<comment type="caution">
    <text evidence="1">The sequence shown here is derived from an EMBL/GenBank/DDBJ whole genome shotgun (WGS) entry which is preliminary data.</text>
</comment>
<name>A0A8H6ECR6_9HELO</name>
<dbReference type="Proteomes" id="UP000531561">
    <property type="component" value="Unassembled WGS sequence"/>
</dbReference>
<gene>
    <name evidence="1" type="ORF">Bfra_010457</name>
</gene>
<organism evidence="1 2">
    <name type="scientific">Botrytis fragariae</name>
    <dbReference type="NCBI Taxonomy" id="1964551"/>
    <lineage>
        <taxon>Eukaryota</taxon>
        <taxon>Fungi</taxon>
        <taxon>Dikarya</taxon>
        <taxon>Ascomycota</taxon>
        <taxon>Pezizomycotina</taxon>
        <taxon>Leotiomycetes</taxon>
        <taxon>Helotiales</taxon>
        <taxon>Sclerotiniaceae</taxon>
        <taxon>Botrytis</taxon>
    </lineage>
</organism>
<proteinExistence type="predicted"/>
<dbReference type="GeneID" id="59264481"/>
<evidence type="ECO:0000313" key="2">
    <source>
        <dbReference type="Proteomes" id="UP000531561"/>
    </source>
</evidence>
<evidence type="ECO:0000313" key="1">
    <source>
        <dbReference type="EMBL" id="KAF5867483.1"/>
    </source>
</evidence>
<dbReference type="AlphaFoldDB" id="A0A8H6ECR6"/>
<accession>A0A8H6ECR6</accession>
<reference evidence="1 2" key="1">
    <citation type="journal article" date="2020" name="Phytopathology">
        <title>A high-quality genome resource of Botrytis fragariae, a new and rapidly spreading fungal pathogen causing strawberry gray mold in the U.S.A.</title>
        <authorList>
            <person name="Wu Y."/>
            <person name="Saski C.A."/>
            <person name="Schnabel G."/>
            <person name="Xiao S."/>
            <person name="Hu M."/>
        </authorList>
    </citation>
    <scope>NUCLEOTIDE SEQUENCE [LARGE SCALE GENOMIC DNA]</scope>
    <source>
        <strain evidence="1 2">BVB16</strain>
    </source>
</reference>
<dbReference type="OrthoDB" id="3439380at2759"/>